<name>A0A9D4DMB9_DREPO</name>
<evidence type="ECO:0000313" key="4">
    <source>
        <dbReference type="Proteomes" id="UP000828390"/>
    </source>
</evidence>
<dbReference type="InterPro" id="IPR000884">
    <property type="entry name" value="TSP1_rpt"/>
</dbReference>
<dbReference type="Gene3D" id="2.20.100.10">
    <property type="entry name" value="Thrombospondin type-1 (TSP1) repeat"/>
    <property type="match status" value="1"/>
</dbReference>
<dbReference type="AlphaFoldDB" id="A0A9D4DMB9"/>
<dbReference type="FunFam" id="2.20.100.10:FF:000007">
    <property type="entry name" value="Thrombospondin 1"/>
    <property type="match status" value="1"/>
</dbReference>
<gene>
    <name evidence="3" type="ORF">DPMN_186511</name>
</gene>
<keyword evidence="2" id="KW-1015">Disulfide bond</keyword>
<dbReference type="SUPFAM" id="SSF82895">
    <property type="entry name" value="TSP-1 type 1 repeat"/>
    <property type="match status" value="1"/>
</dbReference>
<dbReference type="InterPro" id="IPR052065">
    <property type="entry name" value="Compl_asym_regulator"/>
</dbReference>
<organism evidence="3 4">
    <name type="scientific">Dreissena polymorpha</name>
    <name type="common">Zebra mussel</name>
    <name type="synonym">Mytilus polymorpha</name>
    <dbReference type="NCBI Taxonomy" id="45954"/>
    <lineage>
        <taxon>Eukaryota</taxon>
        <taxon>Metazoa</taxon>
        <taxon>Spiralia</taxon>
        <taxon>Lophotrochozoa</taxon>
        <taxon>Mollusca</taxon>
        <taxon>Bivalvia</taxon>
        <taxon>Autobranchia</taxon>
        <taxon>Heteroconchia</taxon>
        <taxon>Euheterodonta</taxon>
        <taxon>Imparidentia</taxon>
        <taxon>Neoheterodontei</taxon>
        <taxon>Myida</taxon>
        <taxon>Dreissenoidea</taxon>
        <taxon>Dreissenidae</taxon>
        <taxon>Dreissena</taxon>
    </lineage>
</organism>
<reference evidence="3" key="2">
    <citation type="submission" date="2020-11" db="EMBL/GenBank/DDBJ databases">
        <authorList>
            <person name="McCartney M.A."/>
            <person name="Auch B."/>
            <person name="Kono T."/>
            <person name="Mallez S."/>
            <person name="Becker A."/>
            <person name="Gohl D.M."/>
            <person name="Silverstein K.A.T."/>
            <person name="Koren S."/>
            <person name="Bechman K.B."/>
            <person name="Herman A."/>
            <person name="Abrahante J.E."/>
            <person name="Garbe J."/>
        </authorList>
    </citation>
    <scope>NUCLEOTIDE SEQUENCE</scope>
    <source>
        <strain evidence="3">Duluth1</strain>
        <tissue evidence="3">Whole animal</tissue>
    </source>
</reference>
<comment type="caution">
    <text evidence="3">The sequence shown here is derived from an EMBL/GenBank/DDBJ whole genome shotgun (WGS) entry which is preliminary data.</text>
</comment>
<protein>
    <submittedName>
        <fullName evidence="3">Uncharacterized protein</fullName>
    </submittedName>
</protein>
<dbReference type="PANTHER" id="PTHR22906">
    <property type="entry name" value="PROPERDIN"/>
    <property type="match status" value="1"/>
</dbReference>
<dbReference type="PRINTS" id="PR01705">
    <property type="entry name" value="TSP1REPEAT"/>
</dbReference>
<evidence type="ECO:0000256" key="1">
    <source>
        <dbReference type="ARBA" id="ARBA00022737"/>
    </source>
</evidence>
<keyword evidence="1" id="KW-0677">Repeat</keyword>
<dbReference type="PROSITE" id="PS50092">
    <property type="entry name" value="TSP1"/>
    <property type="match status" value="1"/>
</dbReference>
<evidence type="ECO:0000313" key="3">
    <source>
        <dbReference type="EMBL" id="KAH3751904.1"/>
    </source>
</evidence>
<reference evidence="3" key="1">
    <citation type="journal article" date="2019" name="bioRxiv">
        <title>The Genome of the Zebra Mussel, Dreissena polymorpha: A Resource for Invasive Species Research.</title>
        <authorList>
            <person name="McCartney M.A."/>
            <person name="Auch B."/>
            <person name="Kono T."/>
            <person name="Mallez S."/>
            <person name="Zhang Y."/>
            <person name="Obille A."/>
            <person name="Becker A."/>
            <person name="Abrahante J.E."/>
            <person name="Garbe J."/>
            <person name="Badalamenti J.P."/>
            <person name="Herman A."/>
            <person name="Mangelson H."/>
            <person name="Liachko I."/>
            <person name="Sullivan S."/>
            <person name="Sone E.D."/>
            <person name="Koren S."/>
            <person name="Silverstein K.A.T."/>
            <person name="Beckman K.B."/>
            <person name="Gohl D.M."/>
        </authorList>
    </citation>
    <scope>NUCLEOTIDE SEQUENCE</scope>
    <source>
        <strain evidence="3">Duluth1</strain>
        <tissue evidence="3">Whole animal</tissue>
    </source>
</reference>
<dbReference type="EMBL" id="JAIWYP010000010">
    <property type="protein sequence ID" value="KAH3751904.1"/>
    <property type="molecule type" value="Genomic_DNA"/>
</dbReference>
<dbReference type="Pfam" id="PF00090">
    <property type="entry name" value="TSP_1"/>
    <property type="match status" value="1"/>
</dbReference>
<accession>A0A9D4DMB9</accession>
<sequence>MFNLDGGCSSWGDWKSCSVTCGVGQKLRSRTCTNPSPTLYGKTCDGDYADYAVCVNTPCK</sequence>
<proteinExistence type="predicted"/>
<dbReference type="SMART" id="SM00209">
    <property type="entry name" value="TSP1"/>
    <property type="match status" value="1"/>
</dbReference>
<evidence type="ECO:0000256" key="2">
    <source>
        <dbReference type="ARBA" id="ARBA00023157"/>
    </source>
</evidence>
<keyword evidence="4" id="KW-1185">Reference proteome</keyword>
<dbReference type="PANTHER" id="PTHR22906:SF21">
    <property type="entry name" value="SEMA DOMAIN-CONTAINING PROTEIN"/>
    <property type="match status" value="1"/>
</dbReference>
<dbReference type="Proteomes" id="UP000828390">
    <property type="component" value="Unassembled WGS sequence"/>
</dbReference>
<dbReference type="InterPro" id="IPR036383">
    <property type="entry name" value="TSP1_rpt_sf"/>
</dbReference>